<dbReference type="PANTHER" id="PTHR14027">
    <property type="entry name" value="RNA POLYMERASE-ASSOCIATED PROTEIN CTR9"/>
    <property type="match status" value="1"/>
</dbReference>
<reference evidence="5 6" key="1">
    <citation type="journal article" date="2016" name="G3 (Bethesda)">
        <title>First Draft Assembly and Annotation of the Genome of a California Endemic Oak Quercus lobata Nee (Fagaceae).</title>
        <authorList>
            <person name="Sork V.L."/>
            <person name="Fitz-Gibbon S.T."/>
            <person name="Puiu D."/>
            <person name="Crepeau M."/>
            <person name="Gugger P.F."/>
            <person name="Sherman R."/>
            <person name="Stevens K."/>
            <person name="Langley C.H."/>
            <person name="Pellegrini M."/>
            <person name="Salzberg S.L."/>
        </authorList>
    </citation>
    <scope>NUCLEOTIDE SEQUENCE [LARGE SCALE GENOMIC DNA]</scope>
    <source>
        <strain evidence="5 6">cv. SW786</strain>
    </source>
</reference>
<feature type="compositionally biased region" description="Low complexity" evidence="4">
    <location>
        <begin position="159"/>
        <end position="170"/>
    </location>
</feature>
<dbReference type="SUPFAM" id="SSF48452">
    <property type="entry name" value="TPR-like"/>
    <property type="match status" value="2"/>
</dbReference>
<dbReference type="PANTHER" id="PTHR14027:SF2">
    <property type="entry name" value="RNA POLYMERASE-ASSOCIATED PROTEIN CTR9 HOMOLOG"/>
    <property type="match status" value="1"/>
</dbReference>
<accession>A0A7N2KR31</accession>
<evidence type="ECO:0000313" key="5">
    <source>
        <dbReference type="EnsemblPlants" id="QL01p053501:mrna"/>
    </source>
</evidence>
<dbReference type="AlphaFoldDB" id="A0A7N2KR31"/>
<dbReference type="EnsemblPlants" id="QL01p053501:mrna">
    <property type="protein sequence ID" value="QL01p053501:mrna"/>
    <property type="gene ID" value="QL01p053501"/>
</dbReference>
<proteinExistence type="predicted"/>
<sequence length="633" mass="70201">MTIEGYLRLLSRHPVGTEDHQDIIDVLTAVQAIGRVQPRDPEVLNEEAATPAAAATQRPSTTESPSTSIAPTRRLRVRTPRVVPTSDPPPPTPHPSLSPTIPSPTLHPSRSPTIPPLTPHPCVGPDIRPPTPRSFPDVSPIPSFDLGIHLTPPDIQQEPPSSSMSTGPSSAITPPHVHVEEASGLPVQQEGRPKRISKAPPCGTGGHKHGHNAGPEASDEGHARPPPYYTRRHKVQKRGSTSNNEKLNNSVKFWRKVQALLKLGDLRSAQSNFDKVLEIYPDNCETLKALGHIYVQLGQTEKAQEFMRKATKIDPRDSQAFFELGELLISSDTGAALDAFKTARSLLKKGGQEVPIELLNNIGVHHFERGEFELAEQSFKEALGDGVWLPFIEGSDKFQEIDASASVLQYKDRQLFHRLEDSGRHVELPWNKVTPLFNLARLQEQLHNAETASILYRLILYKYPDYVDAYLRLAAIAKARNNVQLSIELVVNLRGQYRFNSKYTPYILVGQQASLVLVQLQVLQEFLPVLIAKVLIISTSNLRSSPTKTLETSPQEQQHIDSDNYSLDCDGSFLDGFSDVDSWSDNEEITNTVFDEDNKLSSLMSMGYTRDEASIAMERCDVSLSSPHPNYDP</sequence>
<organism evidence="5 6">
    <name type="scientific">Quercus lobata</name>
    <name type="common">Valley oak</name>
    <dbReference type="NCBI Taxonomy" id="97700"/>
    <lineage>
        <taxon>Eukaryota</taxon>
        <taxon>Viridiplantae</taxon>
        <taxon>Streptophyta</taxon>
        <taxon>Embryophyta</taxon>
        <taxon>Tracheophyta</taxon>
        <taxon>Spermatophyta</taxon>
        <taxon>Magnoliopsida</taxon>
        <taxon>eudicotyledons</taxon>
        <taxon>Gunneridae</taxon>
        <taxon>Pentapetalae</taxon>
        <taxon>rosids</taxon>
        <taxon>fabids</taxon>
        <taxon>Fagales</taxon>
        <taxon>Fagaceae</taxon>
        <taxon>Quercus</taxon>
    </lineage>
</organism>
<feature type="compositionally biased region" description="Low complexity" evidence="4">
    <location>
        <begin position="97"/>
        <end position="109"/>
    </location>
</feature>
<feature type="repeat" description="TPR" evidence="3">
    <location>
        <begin position="284"/>
        <end position="317"/>
    </location>
</feature>
<dbReference type="InterPro" id="IPR011990">
    <property type="entry name" value="TPR-like_helical_dom_sf"/>
</dbReference>
<evidence type="ECO:0000313" key="6">
    <source>
        <dbReference type="Proteomes" id="UP000594261"/>
    </source>
</evidence>
<dbReference type="InParanoid" id="A0A7N2KR31"/>
<dbReference type="GO" id="GO:0000993">
    <property type="term" value="F:RNA polymerase II complex binding"/>
    <property type="evidence" value="ECO:0007669"/>
    <property type="project" value="TreeGrafter"/>
</dbReference>
<dbReference type="EMBL" id="LRBV02000001">
    <property type="status" value="NOT_ANNOTATED_CDS"/>
    <property type="molecule type" value="Genomic_DNA"/>
</dbReference>
<dbReference type="Pfam" id="PF14559">
    <property type="entry name" value="TPR_19"/>
    <property type="match status" value="1"/>
</dbReference>
<reference evidence="5" key="2">
    <citation type="submission" date="2021-01" db="UniProtKB">
        <authorList>
            <consortium name="EnsemblPlants"/>
        </authorList>
    </citation>
    <scope>IDENTIFICATION</scope>
</reference>
<dbReference type="Proteomes" id="UP000594261">
    <property type="component" value="Chromosome 1"/>
</dbReference>
<evidence type="ECO:0000256" key="4">
    <source>
        <dbReference type="SAM" id="MobiDB-lite"/>
    </source>
</evidence>
<dbReference type="InterPro" id="IPR019734">
    <property type="entry name" value="TPR_rpt"/>
</dbReference>
<dbReference type="SMART" id="SM00028">
    <property type="entry name" value="TPR"/>
    <property type="match status" value="4"/>
</dbReference>
<feature type="compositionally biased region" description="Pro residues" evidence="4">
    <location>
        <begin position="86"/>
        <end position="96"/>
    </location>
</feature>
<dbReference type="GO" id="GO:0006355">
    <property type="term" value="P:regulation of DNA-templated transcription"/>
    <property type="evidence" value="ECO:0007669"/>
    <property type="project" value="InterPro"/>
</dbReference>
<dbReference type="PROSITE" id="PS50005">
    <property type="entry name" value="TPR"/>
    <property type="match status" value="1"/>
</dbReference>
<name>A0A7N2KR31_QUELO</name>
<keyword evidence="6" id="KW-1185">Reference proteome</keyword>
<feature type="region of interest" description="Disordered" evidence="4">
    <location>
        <begin position="38"/>
        <end position="244"/>
    </location>
</feature>
<keyword evidence="2 3" id="KW-0802">TPR repeat</keyword>
<evidence type="ECO:0000256" key="1">
    <source>
        <dbReference type="ARBA" id="ARBA00022737"/>
    </source>
</evidence>
<evidence type="ECO:0000256" key="2">
    <source>
        <dbReference type="ARBA" id="ARBA00022803"/>
    </source>
</evidence>
<dbReference type="Gramene" id="QL01p053501:mrna">
    <property type="protein sequence ID" value="QL01p053501:mrna"/>
    <property type="gene ID" value="QL01p053501"/>
</dbReference>
<evidence type="ECO:0000256" key="3">
    <source>
        <dbReference type="PROSITE-ProRule" id="PRU00339"/>
    </source>
</evidence>
<dbReference type="GO" id="GO:0016593">
    <property type="term" value="C:Cdc73/Paf1 complex"/>
    <property type="evidence" value="ECO:0007669"/>
    <property type="project" value="TreeGrafter"/>
</dbReference>
<dbReference type="GO" id="GO:0006368">
    <property type="term" value="P:transcription elongation by RNA polymerase II"/>
    <property type="evidence" value="ECO:0007669"/>
    <property type="project" value="TreeGrafter"/>
</dbReference>
<keyword evidence="1" id="KW-0677">Repeat</keyword>
<protein>
    <submittedName>
        <fullName evidence="5">Uncharacterized protein</fullName>
    </submittedName>
</protein>
<dbReference type="InterPro" id="IPR031101">
    <property type="entry name" value="Ctr9"/>
</dbReference>
<dbReference type="Gene3D" id="1.25.40.10">
    <property type="entry name" value="Tetratricopeptide repeat domain"/>
    <property type="match status" value="1"/>
</dbReference>
<feature type="compositionally biased region" description="Polar residues" evidence="4">
    <location>
        <begin position="57"/>
        <end position="70"/>
    </location>
</feature>